<name>A0A3M7QE41_BRAPC</name>
<dbReference type="InterPro" id="IPR018289">
    <property type="entry name" value="MULE_transposase_dom"/>
</dbReference>
<organism evidence="2 3">
    <name type="scientific">Brachionus plicatilis</name>
    <name type="common">Marine rotifer</name>
    <name type="synonym">Brachionus muelleri</name>
    <dbReference type="NCBI Taxonomy" id="10195"/>
    <lineage>
        <taxon>Eukaryota</taxon>
        <taxon>Metazoa</taxon>
        <taxon>Spiralia</taxon>
        <taxon>Gnathifera</taxon>
        <taxon>Rotifera</taxon>
        <taxon>Eurotatoria</taxon>
        <taxon>Monogononta</taxon>
        <taxon>Pseudotrocha</taxon>
        <taxon>Ploima</taxon>
        <taxon>Brachionidae</taxon>
        <taxon>Brachionus</taxon>
    </lineage>
</organism>
<gene>
    <name evidence="2" type="ORF">BpHYR1_042377</name>
</gene>
<evidence type="ECO:0000313" key="2">
    <source>
        <dbReference type="EMBL" id="RNA09464.1"/>
    </source>
</evidence>
<feature type="non-terminal residue" evidence="2">
    <location>
        <position position="1"/>
    </location>
</feature>
<dbReference type="STRING" id="10195.A0A3M7QE41"/>
<evidence type="ECO:0000313" key="3">
    <source>
        <dbReference type="Proteomes" id="UP000276133"/>
    </source>
</evidence>
<dbReference type="EMBL" id="REGN01006461">
    <property type="protein sequence ID" value="RNA09464.1"/>
    <property type="molecule type" value="Genomic_DNA"/>
</dbReference>
<dbReference type="OrthoDB" id="10067596at2759"/>
<dbReference type="Proteomes" id="UP000276133">
    <property type="component" value="Unassembled WGS sequence"/>
</dbReference>
<dbReference type="Pfam" id="PF10551">
    <property type="entry name" value="MULE"/>
    <property type="match status" value="1"/>
</dbReference>
<sequence length="180" mass="21232">HSLPVIYAFLTRKTQALYISFLRKIKECLEVFPKSINSDFELAFINACDKVFPGTPINGCYFHFKQSMWRKIQDVGLSEDYRADRKIRSTLLLLQCLAYLPEKDVVSAFDELKESVKKYYVAKTIIKRGRYNKKIIERDEPMFSISLWNIHDRLMDDMPRTNNCCESWHNSFIKQSSINL</sequence>
<keyword evidence="3" id="KW-1185">Reference proteome</keyword>
<reference evidence="2 3" key="1">
    <citation type="journal article" date="2018" name="Sci. Rep.">
        <title>Genomic signatures of local adaptation to the degree of environmental predictability in rotifers.</title>
        <authorList>
            <person name="Franch-Gras L."/>
            <person name="Hahn C."/>
            <person name="Garcia-Roger E.M."/>
            <person name="Carmona M.J."/>
            <person name="Serra M."/>
            <person name="Gomez A."/>
        </authorList>
    </citation>
    <scope>NUCLEOTIDE SEQUENCE [LARGE SCALE GENOMIC DNA]</scope>
    <source>
        <strain evidence="2">HYR1</strain>
    </source>
</reference>
<evidence type="ECO:0000259" key="1">
    <source>
        <dbReference type="Pfam" id="PF10551"/>
    </source>
</evidence>
<proteinExistence type="predicted"/>
<comment type="caution">
    <text evidence="2">The sequence shown here is derived from an EMBL/GenBank/DDBJ whole genome shotgun (WGS) entry which is preliminary data.</text>
</comment>
<accession>A0A3M7QE41</accession>
<dbReference type="AlphaFoldDB" id="A0A3M7QE41"/>
<feature type="domain" description="MULE transposase" evidence="1">
    <location>
        <begin position="2"/>
        <end position="66"/>
    </location>
</feature>
<protein>
    <recommendedName>
        <fullName evidence="1">MULE transposase domain-containing protein</fullName>
    </recommendedName>
</protein>